<feature type="compositionally biased region" description="Basic and acidic residues" evidence="3">
    <location>
        <begin position="474"/>
        <end position="486"/>
    </location>
</feature>
<feature type="compositionally biased region" description="Polar residues" evidence="3">
    <location>
        <begin position="464"/>
        <end position="473"/>
    </location>
</feature>
<feature type="region of interest" description="Disordered" evidence="3">
    <location>
        <begin position="585"/>
        <end position="641"/>
    </location>
</feature>
<feature type="compositionally biased region" description="Gly residues" evidence="3">
    <location>
        <begin position="487"/>
        <end position="496"/>
    </location>
</feature>
<dbReference type="InterPro" id="IPR024843">
    <property type="entry name" value="Dapper"/>
</dbReference>
<feature type="compositionally biased region" description="Low complexity" evidence="3">
    <location>
        <begin position="597"/>
        <end position="635"/>
    </location>
</feature>
<feature type="compositionally biased region" description="Polar residues" evidence="3">
    <location>
        <begin position="261"/>
        <end position="271"/>
    </location>
</feature>
<feature type="compositionally biased region" description="Low complexity" evidence="3">
    <location>
        <begin position="497"/>
        <end position="511"/>
    </location>
</feature>
<gene>
    <name evidence="5" type="primary">LOC114446674</name>
</gene>
<keyword evidence="4" id="KW-1185">Reference proteome</keyword>
<evidence type="ECO:0000313" key="4">
    <source>
        <dbReference type="Proteomes" id="UP000515145"/>
    </source>
</evidence>
<comment type="similarity">
    <text evidence="1">Belongs to the dapper family.</text>
</comment>
<evidence type="ECO:0000313" key="5">
    <source>
        <dbReference type="RefSeq" id="XP_028278178.1"/>
    </source>
</evidence>
<dbReference type="OrthoDB" id="9886203at2759"/>
<protein>
    <submittedName>
        <fullName evidence="5">Dapper homolog 3-like isoform X1</fullName>
    </submittedName>
</protein>
<feature type="region of interest" description="Disordered" evidence="3">
    <location>
        <begin position="164"/>
        <end position="184"/>
    </location>
</feature>
<name>A0A6P7JN07_9TELE</name>
<feature type="region of interest" description="Disordered" evidence="3">
    <location>
        <begin position="393"/>
        <end position="547"/>
    </location>
</feature>
<reference evidence="5" key="1">
    <citation type="submission" date="2025-08" db="UniProtKB">
        <authorList>
            <consortium name="RefSeq"/>
        </authorList>
    </citation>
    <scope>IDENTIFICATION</scope>
</reference>
<organism evidence="4 5">
    <name type="scientific">Parambassis ranga</name>
    <name type="common">Indian glassy fish</name>
    <dbReference type="NCBI Taxonomy" id="210632"/>
    <lineage>
        <taxon>Eukaryota</taxon>
        <taxon>Metazoa</taxon>
        <taxon>Chordata</taxon>
        <taxon>Craniata</taxon>
        <taxon>Vertebrata</taxon>
        <taxon>Euteleostomi</taxon>
        <taxon>Actinopterygii</taxon>
        <taxon>Neopterygii</taxon>
        <taxon>Teleostei</taxon>
        <taxon>Neoteleostei</taxon>
        <taxon>Acanthomorphata</taxon>
        <taxon>Ovalentaria</taxon>
        <taxon>Ambassidae</taxon>
        <taxon>Parambassis</taxon>
    </lineage>
</organism>
<dbReference type="GO" id="GO:0090090">
    <property type="term" value="P:negative regulation of canonical Wnt signaling pathway"/>
    <property type="evidence" value="ECO:0007669"/>
    <property type="project" value="TreeGrafter"/>
</dbReference>
<sequence length="678" mass="74835">MAEKPGMSFEQLPGSAGVMLSAFSLPMKAERSRNKERLEASLAGLCELELLKQRQESRVLSALCLGDSPFTGRPPWGALRSARCSVDAPNGNASDDYGLKVQTKSLQSSHCSIKSSLEQQVAELKVNTEIKSTDPACLEDRQLSSGEFPVVKKNGSPESNCCPGIPHSLLDPERTGETETGDAWVSDPTRQTMVTDPLEKLKDIDPYPQAQKTETYILGLIQRRALTTRPSKPRTSLAHDARAVSVVRQSSLYRKDEQHSPKQVSVQDSSLPSQYLEGTTSQACYTVDQEHYISTGITEDAPPSYHHPVQHQIGLYHRPKHTSRSTSLDYPFCRAQQAHPDSSTGDPDFPHHFHNYPSSQAVPQPHQPSSHDEHLVNAEYIPAHPCRASTRAFAHHHSNPHKSSGVSRTHRSTYSPDRGHHQEQQHIAPPNQPVRSRGGLKKCRSNEDSARSSANKKPGKKACRSQSENSLQKVSERKYNTVERDGGGSGSGGRGSRGSQSRSKKQQGSSSCRRWQSTLELSQDEADQQPTQAAMQSSSSSNQRDHCLRRTRKSRLTHALYAYPHHNHHHSMEYQLERDQVQLCQPSEDDPHQGQGESESSMSEADSPDSSSLSSDSDESGGLVWPQQVPPQLCLPSPPVPPGAPLHPKAFVKIKASHALKKKILRFRTGSLKVMTTV</sequence>
<dbReference type="GO" id="GO:0005737">
    <property type="term" value="C:cytoplasm"/>
    <property type="evidence" value="ECO:0007669"/>
    <property type="project" value="TreeGrafter"/>
</dbReference>
<feature type="region of interest" description="Disordered" evidence="3">
    <location>
        <begin position="336"/>
        <end position="372"/>
    </location>
</feature>
<evidence type="ECO:0000256" key="2">
    <source>
        <dbReference type="ARBA" id="ARBA00023054"/>
    </source>
</evidence>
<dbReference type="Pfam" id="PF15268">
    <property type="entry name" value="Dapper"/>
    <property type="match status" value="2"/>
</dbReference>
<dbReference type="RefSeq" id="XP_028278178.1">
    <property type="nucleotide sequence ID" value="XM_028422377.1"/>
</dbReference>
<dbReference type="AlphaFoldDB" id="A0A6P7JN07"/>
<dbReference type="PANTHER" id="PTHR15919">
    <property type="entry name" value="DAPPER-RELATED"/>
    <property type="match status" value="1"/>
</dbReference>
<feature type="region of interest" description="Disordered" evidence="3">
    <location>
        <begin position="249"/>
        <end position="271"/>
    </location>
</feature>
<proteinExistence type="inferred from homology"/>
<dbReference type="InParanoid" id="A0A6P7JN07"/>
<keyword evidence="2" id="KW-0175">Coiled coil</keyword>
<feature type="compositionally biased region" description="Polar residues" evidence="3">
    <location>
        <begin position="401"/>
        <end position="415"/>
    </location>
</feature>
<accession>A0A6P7JN07</accession>
<dbReference type="GeneID" id="114446674"/>
<evidence type="ECO:0000256" key="3">
    <source>
        <dbReference type="SAM" id="MobiDB-lite"/>
    </source>
</evidence>
<feature type="compositionally biased region" description="Polar residues" evidence="3">
    <location>
        <begin position="512"/>
        <end position="521"/>
    </location>
</feature>
<dbReference type="PANTHER" id="PTHR15919:SF1">
    <property type="entry name" value="DAPPER HOMOLOG 3"/>
    <property type="match status" value="1"/>
</dbReference>
<dbReference type="Proteomes" id="UP000515145">
    <property type="component" value="Chromosome 14"/>
</dbReference>
<evidence type="ECO:0000256" key="1">
    <source>
        <dbReference type="ARBA" id="ARBA00010807"/>
    </source>
</evidence>